<accession>A0A0E9W4J4</accession>
<dbReference type="AlphaFoldDB" id="A0A0E9W4J4"/>
<keyword evidence="1" id="KW-0472">Membrane</keyword>
<sequence length="57" mass="6522">MDSRAVKPFGTHTHTSQRFMKQLRITFLTCHTSLVVLITKKIVIYLLALLPHLAMSI</sequence>
<feature type="transmembrane region" description="Helical" evidence="1">
    <location>
        <begin position="25"/>
        <end position="48"/>
    </location>
</feature>
<keyword evidence="1" id="KW-1133">Transmembrane helix</keyword>
<name>A0A0E9W4J4_ANGAN</name>
<reference evidence="2" key="1">
    <citation type="submission" date="2014-11" db="EMBL/GenBank/DDBJ databases">
        <authorList>
            <person name="Amaro Gonzalez C."/>
        </authorList>
    </citation>
    <scope>NUCLEOTIDE SEQUENCE</scope>
</reference>
<keyword evidence="1" id="KW-0812">Transmembrane</keyword>
<evidence type="ECO:0000313" key="2">
    <source>
        <dbReference type="EMBL" id="JAH85257.1"/>
    </source>
</evidence>
<reference evidence="2" key="2">
    <citation type="journal article" date="2015" name="Fish Shellfish Immunol.">
        <title>Early steps in the European eel (Anguilla anguilla)-Vibrio vulnificus interaction in the gills: Role of the RtxA13 toxin.</title>
        <authorList>
            <person name="Callol A."/>
            <person name="Pajuelo D."/>
            <person name="Ebbesson L."/>
            <person name="Teles M."/>
            <person name="MacKenzie S."/>
            <person name="Amaro C."/>
        </authorList>
    </citation>
    <scope>NUCLEOTIDE SEQUENCE</scope>
</reference>
<proteinExistence type="predicted"/>
<organism evidence="2">
    <name type="scientific">Anguilla anguilla</name>
    <name type="common">European freshwater eel</name>
    <name type="synonym">Muraena anguilla</name>
    <dbReference type="NCBI Taxonomy" id="7936"/>
    <lineage>
        <taxon>Eukaryota</taxon>
        <taxon>Metazoa</taxon>
        <taxon>Chordata</taxon>
        <taxon>Craniata</taxon>
        <taxon>Vertebrata</taxon>
        <taxon>Euteleostomi</taxon>
        <taxon>Actinopterygii</taxon>
        <taxon>Neopterygii</taxon>
        <taxon>Teleostei</taxon>
        <taxon>Anguilliformes</taxon>
        <taxon>Anguillidae</taxon>
        <taxon>Anguilla</taxon>
    </lineage>
</organism>
<dbReference type="EMBL" id="GBXM01023320">
    <property type="protein sequence ID" value="JAH85257.1"/>
    <property type="molecule type" value="Transcribed_RNA"/>
</dbReference>
<protein>
    <submittedName>
        <fullName evidence="2">Uncharacterized protein</fullName>
    </submittedName>
</protein>
<evidence type="ECO:0000256" key="1">
    <source>
        <dbReference type="SAM" id="Phobius"/>
    </source>
</evidence>